<accession>A0ABX0X9G4</accession>
<comment type="caution">
    <text evidence="2">The sequence shown here is derived from an EMBL/GenBank/DDBJ whole genome shotgun (WGS) entry which is preliminary data.</text>
</comment>
<protein>
    <submittedName>
        <fullName evidence="2">Opacity protein-like surface antigen</fullName>
    </submittedName>
</protein>
<dbReference type="Pfam" id="PF09411">
    <property type="entry name" value="PagL"/>
    <property type="match status" value="1"/>
</dbReference>
<evidence type="ECO:0000313" key="3">
    <source>
        <dbReference type="Proteomes" id="UP000770785"/>
    </source>
</evidence>
<sequence length="216" mass="23124">MFKFTLACLLCVFTASASAQSTDANFTNWSAHVGANRFFRSGINFVEGEISIKESISYTAGFKRMLPFQRAAGLSYTFVPTVLSFTPDARYATEYDGGAADMNIHFINTNATQYIGAGPIVGFFDAGVGLAIYDITSEDIKTRTHFLMSFGAGVEYAVTERIGIRLNGGLKLPLFASSNGVYCGIGSSSGVNCGLSLNSGVIMTHWELGGAAIYNF</sequence>
<keyword evidence="1" id="KW-0732">Signal</keyword>
<feature type="chain" id="PRO_5045617937" evidence="1">
    <location>
        <begin position="20"/>
        <end position="216"/>
    </location>
</feature>
<dbReference type="RefSeq" id="WP_168036669.1">
    <property type="nucleotide sequence ID" value="NZ_JAATJH010000002.1"/>
</dbReference>
<evidence type="ECO:0000256" key="1">
    <source>
        <dbReference type="SAM" id="SignalP"/>
    </source>
</evidence>
<dbReference type="SUPFAM" id="SSF56925">
    <property type="entry name" value="OMPA-like"/>
    <property type="match status" value="1"/>
</dbReference>
<feature type="signal peptide" evidence="1">
    <location>
        <begin position="1"/>
        <end position="19"/>
    </location>
</feature>
<dbReference type="Gene3D" id="2.40.160.20">
    <property type="match status" value="1"/>
</dbReference>
<keyword evidence="3" id="KW-1185">Reference proteome</keyword>
<dbReference type="InterPro" id="IPR018550">
    <property type="entry name" value="Lipid-A_deacylase-rel"/>
</dbReference>
<name>A0ABX0X9G4_9BACT</name>
<reference evidence="2 3" key="1">
    <citation type="submission" date="2020-03" db="EMBL/GenBank/DDBJ databases">
        <title>Genomic Encyclopedia of Type Strains, Phase IV (KMG-IV): sequencing the most valuable type-strain genomes for metagenomic binning, comparative biology and taxonomic classification.</title>
        <authorList>
            <person name="Goeker M."/>
        </authorList>
    </citation>
    <scope>NUCLEOTIDE SEQUENCE [LARGE SCALE GENOMIC DNA]</scope>
    <source>
        <strain evidence="2 3">DSM 105096</strain>
    </source>
</reference>
<gene>
    <name evidence="2" type="ORF">GGR27_001399</name>
</gene>
<dbReference type="InterPro" id="IPR011250">
    <property type="entry name" value="OMP/PagP_B-barrel"/>
</dbReference>
<evidence type="ECO:0000313" key="2">
    <source>
        <dbReference type="EMBL" id="NJC25900.1"/>
    </source>
</evidence>
<proteinExistence type="predicted"/>
<dbReference type="EMBL" id="JAATJH010000002">
    <property type="protein sequence ID" value="NJC25900.1"/>
    <property type="molecule type" value="Genomic_DNA"/>
</dbReference>
<organism evidence="2 3">
    <name type="scientific">Neolewinella antarctica</name>
    <dbReference type="NCBI Taxonomy" id="442734"/>
    <lineage>
        <taxon>Bacteria</taxon>
        <taxon>Pseudomonadati</taxon>
        <taxon>Bacteroidota</taxon>
        <taxon>Saprospiria</taxon>
        <taxon>Saprospirales</taxon>
        <taxon>Lewinellaceae</taxon>
        <taxon>Neolewinella</taxon>
    </lineage>
</organism>
<dbReference type="Proteomes" id="UP000770785">
    <property type="component" value="Unassembled WGS sequence"/>
</dbReference>